<organism evidence="3 4">
    <name type="scientific">Roseimaritima multifibrata</name>
    <dbReference type="NCBI Taxonomy" id="1930274"/>
    <lineage>
        <taxon>Bacteria</taxon>
        <taxon>Pseudomonadati</taxon>
        <taxon>Planctomycetota</taxon>
        <taxon>Planctomycetia</taxon>
        <taxon>Pirellulales</taxon>
        <taxon>Pirellulaceae</taxon>
        <taxon>Roseimaritima</taxon>
    </lineage>
</organism>
<dbReference type="InterPro" id="IPR011483">
    <property type="entry name" value="Sde182_NH-like"/>
</dbReference>
<dbReference type="Gene3D" id="3.90.245.10">
    <property type="entry name" value="Ribonucleoside hydrolase-like"/>
    <property type="match status" value="1"/>
</dbReference>
<proteinExistence type="predicted"/>
<reference evidence="3 4" key="1">
    <citation type="submission" date="2019-02" db="EMBL/GenBank/DDBJ databases">
        <title>Deep-cultivation of Planctomycetes and their phenomic and genomic characterization uncovers novel biology.</title>
        <authorList>
            <person name="Wiegand S."/>
            <person name="Jogler M."/>
            <person name="Boedeker C."/>
            <person name="Pinto D."/>
            <person name="Vollmers J."/>
            <person name="Rivas-Marin E."/>
            <person name="Kohn T."/>
            <person name="Peeters S.H."/>
            <person name="Heuer A."/>
            <person name="Rast P."/>
            <person name="Oberbeckmann S."/>
            <person name="Bunk B."/>
            <person name="Jeske O."/>
            <person name="Meyerdierks A."/>
            <person name="Storesund J.E."/>
            <person name="Kallscheuer N."/>
            <person name="Luecker S."/>
            <person name="Lage O.M."/>
            <person name="Pohl T."/>
            <person name="Merkel B.J."/>
            <person name="Hornburger P."/>
            <person name="Mueller R.-W."/>
            <person name="Bruemmer F."/>
            <person name="Labrenz M."/>
            <person name="Spormann A.M."/>
            <person name="Op den Camp H."/>
            <person name="Overmann J."/>
            <person name="Amann R."/>
            <person name="Jetten M.S.M."/>
            <person name="Mascher T."/>
            <person name="Medema M.H."/>
            <person name="Devos D.P."/>
            <person name="Kaster A.-K."/>
            <person name="Ovreas L."/>
            <person name="Rohde M."/>
            <person name="Galperin M.Y."/>
            <person name="Jogler C."/>
        </authorList>
    </citation>
    <scope>NUCLEOTIDE SEQUENCE [LARGE SCALE GENOMIC DNA]</scope>
    <source>
        <strain evidence="3 4">FF011L</strain>
    </source>
</reference>
<dbReference type="AlphaFoldDB" id="A0A517MIZ0"/>
<gene>
    <name evidence="3" type="ORF">FF011L_35960</name>
</gene>
<dbReference type="EMBL" id="CP036262">
    <property type="protein sequence ID" value="QDS94814.1"/>
    <property type="molecule type" value="Genomic_DNA"/>
</dbReference>
<dbReference type="KEGG" id="rml:FF011L_35960"/>
<evidence type="ECO:0000313" key="3">
    <source>
        <dbReference type="EMBL" id="QDS94814.1"/>
    </source>
</evidence>
<dbReference type="RefSeq" id="WP_145352770.1">
    <property type="nucleotide sequence ID" value="NZ_CP036262.1"/>
</dbReference>
<evidence type="ECO:0000259" key="2">
    <source>
        <dbReference type="Pfam" id="PF07632"/>
    </source>
</evidence>
<dbReference type="GO" id="GO:0016799">
    <property type="term" value="F:hydrolase activity, hydrolyzing N-glycosyl compounds"/>
    <property type="evidence" value="ECO:0007669"/>
    <property type="project" value="InterPro"/>
</dbReference>
<dbReference type="Proteomes" id="UP000320672">
    <property type="component" value="Chromosome"/>
</dbReference>
<dbReference type="OrthoDB" id="253051at2"/>
<feature type="chain" id="PRO_5022198161" description="Cellulose-binding Sde182 nucleoside hydrolase-like domain-containing protein" evidence="1">
    <location>
        <begin position="28"/>
        <end position="344"/>
    </location>
</feature>
<dbReference type="Pfam" id="PF07632">
    <property type="entry name" value="Sde182_NH-like"/>
    <property type="match status" value="1"/>
</dbReference>
<evidence type="ECO:0000313" key="4">
    <source>
        <dbReference type="Proteomes" id="UP000320672"/>
    </source>
</evidence>
<protein>
    <recommendedName>
        <fullName evidence="2">Cellulose-binding Sde182 nucleoside hydrolase-like domain-containing protein</fullName>
    </recommendedName>
</protein>
<name>A0A517MIZ0_9BACT</name>
<feature type="signal peptide" evidence="1">
    <location>
        <begin position="1"/>
        <end position="27"/>
    </location>
</feature>
<keyword evidence="1" id="KW-0732">Signal</keyword>
<keyword evidence="4" id="KW-1185">Reference proteome</keyword>
<feature type="domain" description="Cellulose-binding Sde182 nucleoside hydrolase-like" evidence="2">
    <location>
        <begin position="32"/>
        <end position="303"/>
    </location>
</feature>
<sequence length="344" mass="38854" precursor="true">MLNRCCRLLVLGVVLGTLFAMHSQANADERPRLLVLTDIGGDPDDRQSMIRLMVYSNAFRIEGLVATASGVPGELKEKITQPHLIREIVSAYGEVRPNLAKHEEGWPTVEQLSGVIKTGSPQRGRKHIGKGNDTEGSAWLIERIDAGSPEDPLNIAIWGGQSDLAQALWRVQTDRSAAEYAKFVKRFRVYDIADQDRIANWMHEQFPGLYYILSRAPAGKDSRTATFRGMYLTGNEQLTSEEWIRENILGTGPLGSRYPLKTHTNPNPYGCLKEGDTPSWFFFLPKGGNDPTDPTKSGWGGQFYQASDGWYRDDGPHYREARETVSRWREKFQEDFALRMSWSK</sequence>
<evidence type="ECO:0000256" key="1">
    <source>
        <dbReference type="SAM" id="SignalP"/>
    </source>
</evidence>
<dbReference type="SUPFAM" id="SSF53590">
    <property type="entry name" value="Nucleoside hydrolase"/>
    <property type="match status" value="1"/>
</dbReference>
<accession>A0A517MIZ0</accession>
<dbReference type="InterPro" id="IPR036452">
    <property type="entry name" value="Ribo_hydro-like"/>
</dbReference>